<comment type="caution">
    <text evidence="1">The sequence shown here is derived from an EMBL/GenBank/DDBJ whole genome shotgun (WGS) entry which is preliminary data.</text>
</comment>
<name>A0A9W4U9S6_9PLEO</name>
<protein>
    <submittedName>
        <fullName evidence="1">Uncharacterized protein</fullName>
    </submittedName>
</protein>
<reference evidence="1" key="1">
    <citation type="submission" date="2023-01" db="EMBL/GenBank/DDBJ databases">
        <authorList>
            <person name="Van Ghelder C."/>
            <person name="Rancurel C."/>
        </authorList>
    </citation>
    <scope>NUCLEOTIDE SEQUENCE</scope>
    <source>
        <strain evidence="1">CNCM I-4278</strain>
    </source>
</reference>
<dbReference type="AlphaFoldDB" id="A0A9W4U9S6"/>
<accession>A0A9W4U9S6</accession>
<evidence type="ECO:0000313" key="2">
    <source>
        <dbReference type="Proteomes" id="UP001152607"/>
    </source>
</evidence>
<sequence>MRHAELRHMIVLATLQYSQIVQEIRFILRMFNDYSQRSCNYRLISAKYIIPMATVNERLGIAIGNFEHTLRTRNYLAQGAFQLRLYRSQKVLKDLRDTIREQIFARTSPAVQESLGSPGASHRMRKQLANIRHHSVMVEMHVITAFSSKLMQSDIQQYNADPKRWYNDSIKLVCIWLHKRMGGILDDIHVLMYPFTSFLPKNALKRDVNYRKKIRKRRKEYSAKSFEILAACRYPKPTSSDPYPDEVPINLAASITTIRGFRMEKFPESVSKVEIERARRLYMNTMGAVIPVLRKPTTKKVRKSLKFLGFSDEDIKDMDKVLRKAAVHAGVHQYKKWDKKTVGYRSNQRARKSEKLIGYGNKVVQRE</sequence>
<gene>
    <name evidence="1" type="ORF">PDIGIT_LOCUS4036</name>
</gene>
<keyword evidence="2" id="KW-1185">Reference proteome</keyword>
<dbReference type="EMBL" id="CAOQHR010000002">
    <property type="protein sequence ID" value="CAI6328882.1"/>
    <property type="molecule type" value="Genomic_DNA"/>
</dbReference>
<evidence type="ECO:0000313" key="1">
    <source>
        <dbReference type="EMBL" id="CAI6328882.1"/>
    </source>
</evidence>
<proteinExistence type="predicted"/>
<dbReference type="Proteomes" id="UP001152607">
    <property type="component" value="Unassembled WGS sequence"/>
</dbReference>
<organism evidence="1 2">
    <name type="scientific">Periconia digitata</name>
    <dbReference type="NCBI Taxonomy" id="1303443"/>
    <lineage>
        <taxon>Eukaryota</taxon>
        <taxon>Fungi</taxon>
        <taxon>Dikarya</taxon>
        <taxon>Ascomycota</taxon>
        <taxon>Pezizomycotina</taxon>
        <taxon>Dothideomycetes</taxon>
        <taxon>Pleosporomycetidae</taxon>
        <taxon>Pleosporales</taxon>
        <taxon>Massarineae</taxon>
        <taxon>Periconiaceae</taxon>
        <taxon>Periconia</taxon>
    </lineage>
</organism>